<dbReference type="EMBL" id="NBSK02000007">
    <property type="protein sequence ID" value="KAJ0196496.1"/>
    <property type="molecule type" value="Genomic_DNA"/>
</dbReference>
<dbReference type="Pfam" id="PF00657">
    <property type="entry name" value="Lipase_GDSL"/>
    <property type="match status" value="1"/>
</dbReference>
<dbReference type="GO" id="GO:0016788">
    <property type="term" value="F:hydrolase activity, acting on ester bonds"/>
    <property type="evidence" value="ECO:0007669"/>
    <property type="project" value="InterPro"/>
</dbReference>
<sequence>MVGIDEVKQELPQVIYETIGTIKANIEEIEWMILYNDVKFEYNNVLQDTLSQTGQELFHSNLVVEIGDGSYSYNPQMFCWNYKFVDGKNLSASTCGKAETYVSWDGVHITKAPSKIVVDVILHGCDDFTNPSFKIGC</sequence>
<accession>A0A9R1V1G8</accession>
<keyword evidence="3" id="KW-1185">Reference proteome</keyword>
<comment type="caution">
    <text evidence="2">The sequence shown here is derived from an EMBL/GenBank/DDBJ whole genome shotgun (WGS) entry which is preliminary data.</text>
</comment>
<dbReference type="Gene3D" id="3.40.50.1110">
    <property type="entry name" value="SGNH hydrolase"/>
    <property type="match status" value="1"/>
</dbReference>
<reference evidence="2 3" key="1">
    <citation type="journal article" date="2017" name="Nat. Commun.">
        <title>Genome assembly with in vitro proximity ligation data and whole-genome triplication in lettuce.</title>
        <authorList>
            <person name="Reyes-Chin-Wo S."/>
            <person name="Wang Z."/>
            <person name="Yang X."/>
            <person name="Kozik A."/>
            <person name="Arikit S."/>
            <person name="Song C."/>
            <person name="Xia L."/>
            <person name="Froenicke L."/>
            <person name="Lavelle D.O."/>
            <person name="Truco M.J."/>
            <person name="Xia R."/>
            <person name="Zhu S."/>
            <person name="Xu C."/>
            <person name="Xu H."/>
            <person name="Xu X."/>
            <person name="Cox K."/>
            <person name="Korf I."/>
            <person name="Meyers B.C."/>
            <person name="Michelmore R.W."/>
        </authorList>
    </citation>
    <scope>NUCLEOTIDE SEQUENCE [LARGE SCALE GENOMIC DNA]</scope>
    <source>
        <strain evidence="3">cv. Salinas</strain>
        <tissue evidence="2">Seedlings</tissue>
    </source>
</reference>
<dbReference type="Proteomes" id="UP000235145">
    <property type="component" value="Unassembled WGS sequence"/>
</dbReference>
<dbReference type="InterPro" id="IPR001087">
    <property type="entry name" value="GDSL"/>
</dbReference>
<protein>
    <submittedName>
        <fullName evidence="2">Uncharacterized protein</fullName>
    </submittedName>
</protein>
<evidence type="ECO:0000256" key="1">
    <source>
        <dbReference type="ARBA" id="ARBA00008668"/>
    </source>
</evidence>
<name>A0A9R1V1G8_LACSA</name>
<proteinExistence type="inferred from homology"/>
<evidence type="ECO:0000313" key="2">
    <source>
        <dbReference type="EMBL" id="KAJ0196496.1"/>
    </source>
</evidence>
<dbReference type="InterPro" id="IPR036514">
    <property type="entry name" value="SGNH_hydro_sf"/>
</dbReference>
<dbReference type="AlphaFoldDB" id="A0A9R1V1G8"/>
<comment type="similarity">
    <text evidence="1">Belongs to the 'GDSL' lipolytic enzyme family.</text>
</comment>
<evidence type="ECO:0000313" key="3">
    <source>
        <dbReference type="Proteomes" id="UP000235145"/>
    </source>
</evidence>
<gene>
    <name evidence="2" type="ORF">LSAT_V11C700343130</name>
</gene>
<organism evidence="2 3">
    <name type="scientific">Lactuca sativa</name>
    <name type="common">Garden lettuce</name>
    <dbReference type="NCBI Taxonomy" id="4236"/>
    <lineage>
        <taxon>Eukaryota</taxon>
        <taxon>Viridiplantae</taxon>
        <taxon>Streptophyta</taxon>
        <taxon>Embryophyta</taxon>
        <taxon>Tracheophyta</taxon>
        <taxon>Spermatophyta</taxon>
        <taxon>Magnoliopsida</taxon>
        <taxon>eudicotyledons</taxon>
        <taxon>Gunneridae</taxon>
        <taxon>Pentapetalae</taxon>
        <taxon>asterids</taxon>
        <taxon>campanulids</taxon>
        <taxon>Asterales</taxon>
        <taxon>Asteraceae</taxon>
        <taxon>Cichorioideae</taxon>
        <taxon>Cichorieae</taxon>
        <taxon>Lactucinae</taxon>
        <taxon>Lactuca</taxon>
    </lineage>
</organism>